<dbReference type="Pfam" id="PF04977">
    <property type="entry name" value="DivIC"/>
    <property type="match status" value="1"/>
</dbReference>
<keyword evidence="4" id="KW-1185">Reference proteome</keyword>
<dbReference type="InterPro" id="IPR039076">
    <property type="entry name" value="DivIC"/>
</dbReference>
<sequence length="125" mass="14580">MEPARKRKITQIHSEYAQYENEVQVKTNTKRNYLKNRLIALVVIMTIITVPMLVMMNNQDAKIASQLKEKEAMEEKLVTLKKEQKQLQQEVIKLNDNEYIAELARRDLFLSSEGEKVFITPPSSN</sequence>
<dbReference type="RefSeq" id="WP_094926515.1">
    <property type="nucleotide sequence ID" value="NZ_NPIA01000011.1"/>
</dbReference>
<accession>A0A263BQ28</accession>
<feature type="coiled-coil region" evidence="1">
    <location>
        <begin position="16"/>
        <end position="97"/>
    </location>
</feature>
<dbReference type="Proteomes" id="UP000217083">
    <property type="component" value="Unassembled WGS sequence"/>
</dbReference>
<keyword evidence="2" id="KW-0472">Membrane</keyword>
<reference evidence="4" key="1">
    <citation type="submission" date="2017-08" db="EMBL/GenBank/DDBJ databases">
        <authorList>
            <person name="Huang Z."/>
        </authorList>
    </citation>
    <scope>NUCLEOTIDE SEQUENCE [LARGE SCALE GENOMIC DNA]</scope>
    <source>
        <strain evidence="4">SA5d-4</strain>
    </source>
</reference>
<gene>
    <name evidence="3" type="ORF">CIB95_15050</name>
</gene>
<dbReference type="GO" id="GO:0051301">
    <property type="term" value="P:cell division"/>
    <property type="evidence" value="ECO:0007669"/>
    <property type="project" value="InterPro"/>
</dbReference>
<organism evidence="3 4">
    <name type="scientific">Lottiidibacillus patelloidae</name>
    <dbReference type="NCBI Taxonomy" id="2670334"/>
    <lineage>
        <taxon>Bacteria</taxon>
        <taxon>Bacillati</taxon>
        <taxon>Bacillota</taxon>
        <taxon>Bacilli</taxon>
        <taxon>Bacillales</taxon>
        <taxon>Bacillaceae</taxon>
        <taxon>Lottiidibacillus</taxon>
    </lineage>
</organism>
<dbReference type="PANTHER" id="PTHR40027">
    <property type="entry name" value="CELL DIVISION PROTEIN DIVIC"/>
    <property type="match status" value="1"/>
</dbReference>
<evidence type="ECO:0000256" key="2">
    <source>
        <dbReference type="SAM" id="Phobius"/>
    </source>
</evidence>
<dbReference type="PANTHER" id="PTHR40027:SF1">
    <property type="entry name" value="CELL DIVISION PROTEIN DIVIC"/>
    <property type="match status" value="1"/>
</dbReference>
<proteinExistence type="predicted"/>
<keyword evidence="2" id="KW-0812">Transmembrane</keyword>
<evidence type="ECO:0008006" key="5">
    <source>
        <dbReference type="Google" id="ProtNLM"/>
    </source>
</evidence>
<keyword evidence="1" id="KW-0175">Coiled coil</keyword>
<evidence type="ECO:0000313" key="4">
    <source>
        <dbReference type="Proteomes" id="UP000217083"/>
    </source>
</evidence>
<protein>
    <recommendedName>
        <fullName evidence="5">Cell division protein DIVIC</fullName>
    </recommendedName>
</protein>
<evidence type="ECO:0000256" key="1">
    <source>
        <dbReference type="SAM" id="Coils"/>
    </source>
</evidence>
<keyword evidence="2" id="KW-1133">Transmembrane helix</keyword>
<feature type="transmembrane region" description="Helical" evidence="2">
    <location>
        <begin position="38"/>
        <end position="56"/>
    </location>
</feature>
<dbReference type="AlphaFoldDB" id="A0A263BQ28"/>
<reference evidence="3 4" key="2">
    <citation type="submission" date="2017-09" db="EMBL/GenBank/DDBJ databases">
        <title>Bacillus patelloidae sp. nov., isolated from the intestinal tract of a marine limpet.</title>
        <authorList>
            <person name="Liu R."/>
            <person name="Dong C."/>
            <person name="Shao Z."/>
        </authorList>
    </citation>
    <scope>NUCLEOTIDE SEQUENCE [LARGE SCALE GENOMIC DNA]</scope>
    <source>
        <strain evidence="3 4">SA5d-4</strain>
    </source>
</reference>
<name>A0A263BQ28_9BACI</name>
<dbReference type="EMBL" id="NPIA01000011">
    <property type="protein sequence ID" value="OZM55834.1"/>
    <property type="molecule type" value="Genomic_DNA"/>
</dbReference>
<evidence type="ECO:0000313" key="3">
    <source>
        <dbReference type="EMBL" id="OZM55834.1"/>
    </source>
</evidence>
<dbReference type="InterPro" id="IPR007060">
    <property type="entry name" value="FtsL/DivIC"/>
</dbReference>
<comment type="caution">
    <text evidence="3">The sequence shown here is derived from an EMBL/GenBank/DDBJ whole genome shotgun (WGS) entry which is preliminary data.</text>
</comment>